<evidence type="ECO:0000256" key="4">
    <source>
        <dbReference type="ARBA" id="ARBA00023157"/>
    </source>
</evidence>
<dbReference type="InterPro" id="IPR002172">
    <property type="entry name" value="LDrepeatLR_classA_rpt"/>
</dbReference>
<feature type="disulfide bond" evidence="6">
    <location>
        <begin position="176"/>
        <end position="194"/>
    </location>
</feature>
<feature type="signal peptide" evidence="8">
    <location>
        <begin position="1"/>
        <end position="23"/>
    </location>
</feature>
<dbReference type="PROSITE" id="PS00134">
    <property type="entry name" value="TRYPSIN_HIS"/>
    <property type="match status" value="1"/>
</dbReference>
<comment type="caution">
    <text evidence="11">The sequence shown here is derived from an EMBL/GenBank/DDBJ whole genome shotgun (WGS) entry which is preliminary data.</text>
</comment>
<keyword evidence="7" id="KW-0768">Sushi</keyword>
<dbReference type="InterPro" id="IPR000436">
    <property type="entry name" value="Sushi_SCR_CCP_dom"/>
</dbReference>
<accession>A0AA39C7C8</accession>
<feature type="domain" description="Sushi" evidence="10">
    <location>
        <begin position="238"/>
        <end position="310"/>
    </location>
</feature>
<feature type="disulfide bond" evidence="6">
    <location>
        <begin position="84"/>
        <end position="102"/>
    </location>
</feature>
<evidence type="ECO:0000256" key="3">
    <source>
        <dbReference type="ARBA" id="ARBA00022729"/>
    </source>
</evidence>
<evidence type="ECO:0000313" key="12">
    <source>
        <dbReference type="Proteomes" id="UP001168990"/>
    </source>
</evidence>
<dbReference type="PROSITE" id="PS50240">
    <property type="entry name" value="TRYPSIN_DOM"/>
    <property type="match status" value="1"/>
</dbReference>
<dbReference type="PANTHER" id="PTHR24252">
    <property type="entry name" value="ACROSIN-RELATED"/>
    <property type="match status" value="1"/>
</dbReference>
<dbReference type="InterPro" id="IPR018114">
    <property type="entry name" value="TRYPSIN_HIS"/>
</dbReference>
<dbReference type="Pfam" id="PF00057">
    <property type="entry name" value="Ldl_recept_a"/>
    <property type="match status" value="4"/>
</dbReference>
<feature type="disulfide bond" evidence="6">
    <location>
        <begin position="41"/>
        <end position="59"/>
    </location>
</feature>
<evidence type="ECO:0000313" key="11">
    <source>
        <dbReference type="EMBL" id="KAK0159277.1"/>
    </source>
</evidence>
<evidence type="ECO:0000256" key="7">
    <source>
        <dbReference type="PROSITE-ProRule" id="PRU00302"/>
    </source>
</evidence>
<dbReference type="GO" id="GO:0006508">
    <property type="term" value="P:proteolysis"/>
    <property type="evidence" value="ECO:0007669"/>
    <property type="project" value="InterPro"/>
</dbReference>
<dbReference type="CDD" id="cd00033">
    <property type="entry name" value="CCP"/>
    <property type="match status" value="1"/>
</dbReference>
<comment type="subcellular location">
    <subcellularLocation>
        <location evidence="1">Secreted</location>
    </subcellularLocation>
</comment>
<evidence type="ECO:0000256" key="8">
    <source>
        <dbReference type="SAM" id="SignalP"/>
    </source>
</evidence>
<sequence>MVISSIKAACLLINFVIFGVSISLQFPNSTPNSCGLDQFRCSNGKCIASEFLCDGRKHCTDGTDETRTECLKPEIICPEYAFRCDYGACVDGDAVCNGINDCMDKSDEKSSKCHDRNQTNTSINQSTCGDNQFRCDNGQCIDDITVCDGSTECTDRSDETSKTCESTQCLPFTFRCAYGGCIDGDKKCNGVRNCADGSDEEYILCDGQVNANTQSTIQRVPITRTSYTTTESSSWPRQPCPPPPQPSNGRWMLHKSQCQGDSHCDAHDNMTLEPGSYLVYQCNEGYKFDGSGDVYCGPGGKWSKQPICTGMLIDISLSSASRIAECTFDDQWISCEMPVPPRTEAKLSCRVSFRQDIAPLGLQRDNVRCNSKGEWEPAPIECVPGPLIINIFTNDTVLNIDIGGINDVDDSCKVSKIIEILKDKVTIYTEIQQANDHPQIDCGVRAQTSLIPLIVNGKQPNITEFPWHATLYRSQSNGDEKIFICGATIISNDLLITAAHCVYDEDIKRVGNAETFAVATGNIFRDYDSPLHDSHIVHKRNIKKIYISCNYLGFDGNYARDIAILHVDKPFVFTSFLVPICLDRTTNDQTAIDVGKMGIVAGFGRTETGPSSGILQSITLPVVPLSHCKSASVSAEAEKFITIDKFCAGYTNGTSVCDGDSGGGLAFSDQGLWYLRGIVSVGIGTKLSGGSRTCDSHLYSLYTKISSHITWIQDIIFKINTGRIIPHCHSTSH</sequence>
<dbReference type="PRINTS" id="PR00261">
    <property type="entry name" value="LDLRECEPTOR"/>
</dbReference>
<feature type="disulfide bond" evidence="6">
    <location>
        <begin position="169"/>
        <end position="181"/>
    </location>
</feature>
<dbReference type="PROSITE" id="PS50068">
    <property type="entry name" value="LDLRA_2"/>
    <property type="match status" value="4"/>
</dbReference>
<evidence type="ECO:0000256" key="2">
    <source>
        <dbReference type="ARBA" id="ARBA00022525"/>
    </source>
</evidence>
<dbReference type="CDD" id="cd00190">
    <property type="entry name" value="Tryp_SPc"/>
    <property type="match status" value="1"/>
</dbReference>
<dbReference type="InterPro" id="IPR043504">
    <property type="entry name" value="Peptidase_S1_PA_chymotrypsin"/>
</dbReference>
<dbReference type="InterPro" id="IPR023415">
    <property type="entry name" value="LDLR_class-A_CS"/>
</dbReference>
<dbReference type="Gene3D" id="2.40.10.10">
    <property type="entry name" value="Trypsin-like serine proteases"/>
    <property type="match status" value="1"/>
</dbReference>
<keyword evidence="5" id="KW-0325">Glycoprotein</keyword>
<dbReference type="Pfam" id="PF00084">
    <property type="entry name" value="Sushi"/>
    <property type="match status" value="1"/>
</dbReference>
<dbReference type="Pfam" id="PF00089">
    <property type="entry name" value="Trypsin"/>
    <property type="match status" value="1"/>
</dbReference>
<keyword evidence="3 8" id="KW-0732">Signal</keyword>
<evidence type="ECO:0000259" key="9">
    <source>
        <dbReference type="PROSITE" id="PS50240"/>
    </source>
</evidence>
<dbReference type="Gene3D" id="2.10.70.10">
    <property type="entry name" value="Complement Module, domain 1"/>
    <property type="match status" value="1"/>
</dbReference>
<dbReference type="SUPFAM" id="SSF57424">
    <property type="entry name" value="LDL receptor-like module"/>
    <property type="match status" value="4"/>
</dbReference>
<keyword evidence="2" id="KW-0964">Secreted</keyword>
<dbReference type="CDD" id="cd00112">
    <property type="entry name" value="LDLa"/>
    <property type="match status" value="4"/>
</dbReference>
<feature type="chain" id="PRO_5041207381" evidence="8">
    <location>
        <begin position="24"/>
        <end position="733"/>
    </location>
</feature>
<organism evidence="11 12">
    <name type="scientific">Microctonus aethiopoides</name>
    <dbReference type="NCBI Taxonomy" id="144406"/>
    <lineage>
        <taxon>Eukaryota</taxon>
        <taxon>Metazoa</taxon>
        <taxon>Ecdysozoa</taxon>
        <taxon>Arthropoda</taxon>
        <taxon>Hexapoda</taxon>
        <taxon>Insecta</taxon>
        <taxon>Pterygota</taxon>
        <taxon>Neoptera</taxon>
        <taxon>Endopterygota</taxon>
        <taxon>Hymenoptera</taxon>
        <taxon>Apocrita</taxon>
        <taxon>Ichneumonoidea</taxon>
        <taxon>Braconidae</taxon>
        <taxon>Euphorinae</taxon>
        <taxon>Microctonus</taxon>
    </lineage>
</organism>
<evidence type="ECO:0000259" key="10">
    <source>
        <dbReference type="PROSITE" id="PS50923"/>
    </source>
</evidence>
<feature type="disulfide bond" evidence="6">
    <location>
        <begin position="77"/>
        <end position="89"/>
    </location>
</feature>
<keyword evidence="4 6" id="KW-1015">Disulfide bond</keyword>
<dbReference type="PANTHER" id="PTHR24252:SF7">
    <property type="entry name" value="HYALIN"/>
    <property type="match status" value="1"/>
</dbReference>
<dbReference type="PROSITE" id="PS50923">
    <property type="entry name" value="SUSHI"/>
    <property type="match status" value="1"/>
</dbReference>
<keyword evidence="12" id="KW-1185">Reference proteome</keyword>
<dbReference type="SUPFAM" id="SSF50494">
    <property type="entry name" value="Trypsin-like serine proteases"/>
    <property type="match status" value="1"/>
</dbReference>
<dbReference type="SMART" id="SM00032">
    <property type="entry name" value="CCP"/>
    <property type="match status" value="1"/>
</dbReference>
<proteinExistence type="predicted"/>
<dbReference type="SMART" id="SM00020">
    <property type="entry name" value="Tryp_SPc"/>
    <property type="match status" value="1"/>
</dbReference>
<dbReference type="GO" id="GO:0005576">
    <property type="term" value="C:extracellular region"/>
    <property type="evidence" value="ECO:0007669"/>
    <property type="project" value="UniProtKB-SubCell"/>
</dbReference>
<dbReference type="InterPro" id="IPR036055">
    <property type="entry name" value="LDL_receptor-like_sf"/>
</dbReference>
<reference evidence="11" key="2">
    <citation type="submission" date="2023-03" db="EMBL/GenBank/DDBJ databases">
        <authorList>
            <person name="Inwood S.N."/>
            <person name="Skelly J.G."/>
            <person name="Guhlin J."/>
            <person name="Harrop T.W.R."/>
            <person name="Goldson S.G."/>
            <person name="Dearden P.K."/>
        </authorList>
    </citation>
    <scope>NUCLEOTIDE SEQUENCE</scope>
    <source>
        <strain evidence="11">Irish</strain>
        <tissue evidence="11">Whole body</tissue>
    </source>
</reference>
<comment type="caution">
    <text evidence="7">Lacks conserved residue(s) required for the propagation of feature annotation.</text>
</comment>
<evidence type="ECO:0000256" key="1">
    <source>
        <dbReference type="ARBA" id="ARBA00004613"/>
    </source>
</evidence>
<evidence type="ECO:0000256" key="6">
    <source>
        <dbReference type="PROSITE-ProRule" id="PRU00124"/>
    </source>
</evidence>
<dbReference type="Proteomes" id="UP001168990">
    <property type="component" value="Unassembled WGS sequence"/>
</dbReference>
<dbReference type="InterPro" id="IPR009003">
    <property type="entry name" value="Peptidase_S1_PA"/>
</dbReference>
<protein>
    <submittedName>
        <fullName evidence="11">Uncharacterized protein</fullName>
    </submittedName>
</protein>
<dbReference type="PROSITE" id="PS01209">
    <property type="entry name" value="LDLRA_1"/>
    <property type="match status" value="3"/>
</dbReference>
<gene>
    <name evidence="11" type="ORF">PV328_010174</name>
</gene>
<feature type="disulfide bond" evidence="6">
    <location>
        <begin position="135"/>
        <end position="153"/>
    </location>
</feature>
<dbReference type="EMBL" id="JAQQBS010001424">
    <property type="protein sequence ID" value="KAK0159277.1"/>
    <property type="molecule type" value="Genomic_DNA"/>
</dbReference>
<dbReference type="InterPro" id="IPR035976">
    <property type="entry name" value="Sushi/SCR/CCP_sf"/>
</dbReference>
<feature type="disulfide bond" evidence="6">
    <location>
        <begin position="128"/>
        <end position="140"/>
    </location>
</feature>
<feature type="domain" description="Peptidase S1" evidence="9">
    <location>
        <begin position="454"/>
        <end position="717"/>
    </location>
</feature>
<dbReference type="GO" id="GO:0004252">
    <property type="term" value="F:serine-type endopeptidase activity"/>
    <property type="evidence" value="ECO:0007669"/>
    <property type="project" value="InterPro"/>
</dbReference>
<dbReference type="SUPFAM" id="SSF57535">
    <property type="entry name" value="Complement control module/SCR domain"/>
    <property type="match status" value="1"/>
</dbReference>
<dbReference type="InterPro" id="IPR001254">
    <property type="entry name" value="Trypsin_dom"/>
</dbReference>
<evidence type="ECO:0000256" key="5">
    <source>
        <dbReference type="ARBA" id="ARBA00023180"/>
    </source>
</evidence>
<dbReference type="SMART" id="SM00192">
    <property type="entry name" value="LDLa"/>
    <property type="match status" value="4"/>
</dbReference>
<dbReference type="AlphaFoldDB" id="A0AA39C7C8"/>
<dbReference type="Gene3D" id="4.10.400.10">
    <property type="entry name" value="Low-density Lipoprotein Receptor"/>
    <property type="match status" value="4"/>
</dbReference>
<name>A0AA39C7C8_9HYME</name>
<dbReference type="FunFam" id="2.40.10.10:FF:000054">
    <property type="entry name" value="Complement C1r subcomponent"/>
    <property type="match status" value="1"/>
</dbReference>
<reference evidence="11" key="1">
    <citation type="journal article" date="2023" name="bioRxiv">
        <title>Scaffold-level genome assemblies of two parasitoid biocontrol wasps reveal the parthenogenesis mechanism and an associated novel virus.</title>
        <authorList>
            <person name="Inwood S."/>
            <person name="Skelly J."/>
            <person name="Guhlin J."/>
            <person name="Harrop T."/>
            <person name="Goldson S."/>
            <person name="Dearden P."/>
        </authorList>
    </citation>
    <scope>NUCLEOTIDE SEQUENCE</scope>
    <source>
        <strain evidence="11">Irish</strain>
        <tissue evidence="11">Whole body</tissue>
    </source>
</reference>
<feature type="disulfide bond" evidence="6">
    <location>
        <begin position="34"/>
        <end position="46"/>
    </location>
</feature>